<dbReference type="Gene3D" id="1.10.8.430">
    <property type="entry name" value="Helical domain of apoptotic protease-activating factors"/>
    <property type="match status" value="1"/>
</dbReference>
<feature type="region of interest" description="Disordered" evidence="6">
    <location>
        <begin position="136"/>
        <end position="160"/>
    </location>
</feature>
<reference evidence="9 10" key="1">
    <citation type="submission" date="2024-02" db="EMBL/GenBank/DDBJ databases">
        <title>High-quality chromosome-scale genome assembly of Pensacola bahiagrass (Paspalum notatum Flugge var. saurae).</title>
        <authorList>
            <person name="Vega J.M."/>
            <person name="Podio M."/>
            <person name="Orjuela J."/>
            <person name="Siena L.A."/>
            <person name="Pessino S.C."/>
            <person name="Combes M.C."/>
            <person name="Mariac C."/>
            <person name="Albertini E."/>
            <person name="Pupilli F."/>
            <person name="Ortiz J.P.A."/>
            <person name="Leblanc O."/>
        </authorList>
    </citation>
    <scope>NUCLEOTIDE SEQUENCE [LARGE SCALE GENOMIC DNA]</scope>
    <source>
        <strain evidence="9">R1</strain>
        <tissue evidence="9">Leaf</tissue>
    </source>
</reference>
<evidence type="ECO:0000256" key="1">
    <source>
        <dbReference type="ARBA" id="ARBA00008894"/>
    </source>
</evidence>
<dbReference type="Gene3D" id="3.40.50.300">
    <property type="entry name" value="P-loop containing nucleotide triphosphate hydrolases"/>
    <property type="match status" value="1"/>
</dbReference>
<evidence type="ECO:0000256" key="2">
    <source>
        <dbReference type="ARBA" id="ARBA00022614"/>
    </source>
</evidence>
<name>A0AAQ3SRU3_PASNO</name>
<dbReference type="InterPro" id="IPR041118">
    <property type="entry name" value="Rx_N"/>
</dbReference>
<organism evidence="9 10">
    <name type="scientific">Paspalum notatum var. saurae</name>
    <dbReference type="NCBI Taxonomy" id="547442"/>
    <lineage>
        <taxon>Eukaryota</taxon>
        <taxon>Viridiplantae</taxon>
        <taxon>Streptophyta</taxon>
        <taxon>Embryophyta</taxon>
        <taxon>Tracheophyta</taxon>
        <taxon>Spermatophyta</taxon>
        <taxon>Magnoliopsida</taxon>
        <taxon>Liliopsida</taxon>
        <taxon>Poales</taxon>
        <taxon>Poaceae</taxon>
        <taxon>PACMAD clade</taxon>
        <taxon>Panicoideae</taxon>
        <taxon>Andropogonodae</taxon>
        <taxon>Paspaleae</taxon>
        <taxon>Paspalinae</taxon>
        <taxon>Paspalum</taxon>
    </lineage>
</organism>
<dbReference type="Proteomes" id="UP001341281">
    <property type="component" value="Chromosome 02"/>
</dbReference>
<comment type="similarity">
    <text evidence="1">Belongs to the disease resistance NB-LRR family.</text>
</comment>
<proteinExistence type="inferred from homology"/>
<evidence type="ECO:0000256" key="3">
    <source>
        <dbReference type="ARBA" id="ARBA00022737"/>
    </source>
</evidence>
<dbReference type="InterPro" id="IPR038005">
    <property type="entry name" value="RX-like_CC"/>
</dbReference>
<evidence type="ECO:0000259" key="7">
    <source>
        <dbReference type="Pfam" id="PF00931"/>
    </source>
</evidence>
<dbReference type="InterPro" id="IPR027417">
    <property type="entry name" value="P-loop_NTPase"/>
</dbReference>
<keyword evidence="4" id="KW-0547">Nucleotide-binding</keyword>
<evidence type="ECO:0000256" key="6">
    <source>
        <dbReference type="SAM" id="MobiDB-lite"/>
    </source>
</evidence>
<dbReference type="CDD" id="cd14798">
    <property type="entry name" value="RX-CC_like"/>
    <property type="match status" value="1"/>
</dbReference>
<dbReference type="Pfam" id="PF18052">
    <property type="entry name" value="Rx_N"/>
    <property type="match status" value="1"/>
</dbReference>
<evidence type="ECO:0000313" key="9">
    <source>
        <dbReference type="EMBL" id="WVZ59543.1"/>
    </source>
</evidence>
<feature type="compositionally biased region" description="Polar residues" evidence="6">
    <location>
        <begin position="141"/>
        <end position="158"/>
    </location>
</feature>
<dbReference type="InterPro" id="IPR042197">
    <property type="entry name" value="Apaf_helical"/>
</dbReference>
<keyword evidence="10" id="KW-1185">Reference proteome</keyword>
<dbReference type="Gene3D" id="1.20.5.4130">
    <property type="match status" value="1"/>
</dbReference>
<gene>
    <name evidence="9" type="ORF">U9M48_009668</name>
</gene>
<evidence type="ECO:0000313" key="10">
    <source>
        <dbReference type="Proteomes" id="UP001341281"/>
    </source>
</evidence>
<dbReference type="GO" id="GO:0006952">
    <property type="term" value="P:defense response"/>
    <property type="evidence" value="ECO:0007669"/>
    <property type="project" value="UniProtKB-KW"/>
</dbReference>
<evidence type="ECO:0000256" key="4">
    <source>
        <dbReference type="ARBA" id="ARBA00022741"/>
    </source>
</evidence>
<keyword evidence="2" id="KW-0433">Leucine-rich repeat</keyword>
<evidence type="ECO:0000256" key="5">
    <source>
        <dbReference type="ARBA" id="ARBA00022821"/>
    </source>
</evidence>
<keyword evidence="3" id="KW-0677">Repeat</keyword>
<accession>A0AAQ3SRU3</accession>
<dbReference type="PANTHER" id="PTHR19338:SF45">
    <property type="entry name" value="RX N-TERMINAL DOMAIN-CONTAINING PROTEIN"/>
    <property type="match status" value="1"/>
</dbReference>
<dbReference type="PRINTS" id="PR00364">
    <property type="entry name" value="DISEASERSIST"/>
</dbReference>
<dbReference type="GO" id="GO:0043531">
    <property type="term" value="F:ADP binding"/>
    <property type="evidence" value="ECO:0007669"/>
    <property type="project" value="InterPro"/>
</dbReference>
<dbReference type="Pfam" id="PF00931">
    <property type="entry name" value="NB-ARC"/>
    <property type="match status" value="1"/>
</dbReference>
<feature type="domain" description="Disease resistance N-terminal" evidence="8">
    <location>
        <begin position="9"/>
        <end position="88"/>
    </location>
</feature>
<dbReference type="InterPro" id="IPR002182">
    <property type="entry name" value="NB-ARC"/>
</dbReference>
<dbReference type="SUPFAM" id="SSF52540">
    <property type="entry name" value="P-loop containing nucleoside triphosphate hydrolases"/>
    <property type="match status" value="1"/>
</dbReference>
<dbReference type="AlphaFoldDB" id="A0AAQ3SRU3"/>
<dbReference type="EMBL" id="CP144746">
    <property type="protein sequence ID" value="WVZ59543.1"/>
    <property type="molecule type" value="Genomic_DNA"/>
</dbReference>
<sequence length="415" mass="46163">MEVLALNGVMDTLAEKLKALLGREYALQAGVCDDIDFLQSELKGMRAFLQDCASCQTTTAVAKHMAMEVQELVYDVEDAVDYFTHRVGPYPAGIPAMVKHFVSTLMARRQIAQQVRRLRDRALEVSKWYDGLPVSVPAPSGTPSPSARDQQIPETTELQGIDGPRDEVIAKLTAAGPEYGSGRRRVASMVGFAGVGKTTLAMAVYRSLEDRFQCRAFVTVSRRFDIRRVLQDILRQVMISTGNSYTPDPAIATEELEDKLRDNLKDKRYLIVIDDLWKTSAWERISRALPENNLDSIITTTRNESVANACCPRYPPGHFVYKVASLNDLDSRTLFFGRIFGSGNNYPHHLEEVSTKILKKCAGLPLAIVCISSLLATAGPEPEPTKWEKVYNSLGSEIENNDSLYRLKQALKVGL</sequence>
<feature type="domain" description="NB-ARC" evidence="7">
    <location>
        <begin position="180"/>
        <end position="334"/>
    </location>
</feature>
<dbReference type="PANTHER" id="PTHR19338">
    <property type="entry name" value="TRANSLOCASE OF INNER MITOCHONDRIAL MEMBRANE 13 HOMOLOG"/>
    <property type="match status" value="1"/>
</dbReference>
<evidence type="ECO:0000259" key="8">
    <source>
        <dbReference type="Pfam" id="PF18052"/>
    </source>
</evidence>
<protein>
    <submittedName>
        <fullName evidence="9">Uncharacterized protein</fullName>
    </submittedName>
</protein>
<keyword evidence="5" id="KW-0611">Plant defense</keyword>